<evidence type="ECO:0000256" key="3">
    <source>
        <dbReference type="ARBA" id="ARBA00022692"/>
    </source>
</evidence>
<dbReference type="PROSITE" id="PS50850">
    <property type="entry name" value="MFS"/>
    <property type="match status" value="1"/>
</dbReference>
<feature type="transmembrane region" description="Helical" evidence="6">
    <location>
        <begin position="199"/>
        <end position="223"/>
    </location>
</feature>
<keyword evidence="4 6" id="KW-1133">Transmembrane helix</keyword>
<organism evidence="8 9">
    <name type="scientific">Vermiconidia calcicola</name>
    <dbReference type="NCBI Taxonomy" id="1690605"/>
    <lineage>
        <taxon>Eukaryota</taxon>
        <taxon>Fungi</taxon>
        <taxon>Dikarya</taxon>
        <taxon>Ascomycota</taxon>
        <taxon>Pezizomycotina</taxon>
        <taxon>Dothideomycetes</taxon>
        <taxon>Dothideomycetidae</taxon>
        <taxon>Mycosphaerellales</taxon>
        <taxon>Extremaceae</taxon>
        <taxon>Vermiconidia</taxon>
    </lineage>
</organism>
<dbReference type="InterPro" id="IPR011701">
    <property type="entry name" value="MFS"/>
</dbReference>
<protein>
    <recommendedName>
        <fullName evidence="7">Major facilitator superfamily (MFS) profile domain-containing protein</fullName>
    </recommendedName>
</protein>
<dbReference type="InterPro" id="IPR036259">
    <property type="entry name" value="MFS_trans_sf"/>
</dbReference>
<evidence type="ECO:0000256" key="5">
    <source>
        <dbReference type="ARBA" id="ARBA00023136"/>
    </source>
</evidence>
<proteinExistence type="predicted"/>
<dbReference type="EMBL" id="JAXLQG010000006">
    <property type="protein sequence ID" value="KAK5538406.1"/>
    <property type="molecule type" value="Genomic_DNA"/>
</dbReference>
<comment type="subcellular location">
    <subcellularLocation>
        <location evidence="1">Membrane</location>
        <topology evidence="1">Multi-pass membrane protein</topology>
    </subcellularLocation>
</comment>
<accession>A0AAV9Q9R2</accession>
<feature type="transmembrane region" description="Helical" evidence="6">
    <location>
        <begin position="165"/>
        <end position="187"/>
    </location>
</feature>
<keyword evidence="2" id="KW-0813">Transport</keyword>
<evidence type="ECO:0000256" key="6">
    <source>
        <dbReference type="SAM" id="Phobius"/>
    </source>
</evidence>
<feature type="transmembrane region" description="Helical" evidence="6">
    <location>
        <begin position="389"/>
        <end position="408"/>
    </location>
</feature>
<evidence type="ECO:0000313" key="8">
    <source>
        <dbReference type="EMBL" id="KAK5538406.1"/>
    </source>
</evidence>
<evidence type="ECO:0000256" key="4">
    <source>
        <dbReference type="ARBA" id="ARBA00022989"/>
    </source>
</evidence>
<dbReference type="SUPFAM" id="SSF103473">
    <property type="entry name" value="MFS general substrate transporter"/>
    <property type="match status" value="1"/>
</dbReference>
<keyword evidence="9" id="KW-1185">Reference proteome</keyword>
<name>A0AAV9Q9R2_9PEZI</name>
<feature type="transmembrane region" description="Helical" evidence="6">
    <location>
        <begin position="355"/>
        <end position="377"/>
    </location>
</feature>
<dbReference type="InterPro" id="IPR020846">
    <property type="entry name" value="MFS_dom"/>
</dbReference>
<keyword evidence="5 6" id="KW-0472">Membrane</keyword>
<dbReference type="PANTHER" id="PTHR23504:SF6">
    <property type="entry name" value="MULTIDRUG TRANSPORTER, PUTATIVE (AFU_ORTHOLOGUE AFUA_4G08740)-RELATED"/>
    <property type="match status" value="1"/>
</dbReference>
<feature type="domain" description="Major facilitator superfamily (MFS) profile" evidence="7">
    <location>
        <begin position="33"/>
        <end position="519"/>
    </location>
</feature>
<evidence type="ECO:0000259" key="7">
    <source>
        <dbReference type="PROSITE" id="PS50850"/>
    </source>
</evidence>
<dbReference type="GO" id="GO:0022857">
    <property type="term" value="F:transmembrane transporter activity"/>
    <property type="evidence" value="ECO:0007669"/>
    <property type="project" value="InterPro"/>
</dbReference>
<dbReference type="Proteomes" id="UP001345827">
    <property type="component" value="Unassembled WGS sequence"/>
</dbReference>
<feature type="transmembrane region" description="Helical" evidence="6">
    <location>
        <begin position="298"/>
        <end position="327"/>
    </location>
</feature>
<comment type="caution">
    <text evidence="8">The sequence shown here is derived from an EMBL/GenBank/DDBJ whole genome shotgun (WGS) entry which is preliminary data.</text>
</comment>
<dbReference type="AlphaFoldDB" id="A0AAV9Q9R2"/>
<dbReference type="Pfam" id="PF07690">
    <property type="entry name" value="MFS_1"/>
    <property type="match status" value="1"/>
</dbReference>
<feature type="transmembrane region" description="Helical" evidence="6">
    <location>
        <begin position="420"/>
        <end position="440"/>
    </location>
</feature>
<evidence type="ECO:0000256" key="1">
    <source>
        <dbReference type="ARBA" id="ARBA00004141"/>
    </source>
</evidence>
<evidence type="ECO:0000256" key="2">
    <source>
        <dbReference type="ARBA" id="ARBA00022448"/>
    </source>
</evidence>
<feature type="transmembrane region" description="Helical" evidence="6">
    <location>
        <begin position="490"/>
        <end position="514"/>
    </location>
</feature>
<evidence type="ECO:0000313" key="9">
    <source>
        <dbReference type="Proteomes" id="UP001345827"/>
    </source>
</evidence>
<sequence length="533" mass="57218">MAGDTHAAGHSGDPETQQTAKKVSYLSLPHKGQLAILCLARMADPLAQTSIQSYMFYQLKFFDPSLSDAAISAQAGFLISAKTAAQVCSGMFWGRLADSENGGRKAVLLIGLASCCVSYLGYGLSRSFIAATAWQVLGGSMSSNVALTRCVVAELNPEKRYRARALLLLPLFANAGNLLGPLIGGLLSSNARNGSSQPYPYLAPNLCVAAVYVVAAFGVFFGLNETLESIQHSNETPWHRAIRRVQQVFTKQPVDHHDYAAVQEHDNDPAVSLTGTAETSPTIPKPSKRKRKLPFRRIWTFNVVCTLLSHFVIAGHLGTFSCLWAIFLSTPVGDAESRRPPFRFSGGLGMLPRDVGFAMALLGAIGVVLQLIVYPMLQDRFGTIRIWRCALLVFPLVYFLAPFPSLVASAPSQRADGTPVLVWLATVGVIVLFIAGRTGVTPATTLLINDCTPHPSVRGTIHTAGTVIGNLGRSLFPIGALAIFGQGLRIGVVALGFWCLMALAVLAYVASLWVTEGSNGLEINLDEDSEEEN</sequence>
<dbReference type="Gene3D" id="1.20.1250.20">
    <property type="entry name" value="MFS general substrate transporter like domains"/>
    <property type="match status" value="1"/>
</dbReference>
<gene>
    <name evidence="8" type="ORF">LTR25_003948</name>
</gene>
<dbReference type="GO" id="GO:0016020">
    <property type="term" value="C:membrane"/>
    <property type="evidence" value="ECO:0007669"/>
    <property type="project" value="UniProtKB-SubCell"/>
</dbReference>
<reference evidence="8 9" key="1">
    <citation type="submission" date="2023-06" db="EMBL/GenBank/DDBJ databases">
        <title>Black Yeasts Isolated from many extreme environments.</title>
        <authorList>
            <person name="Coleine C."/>
            <person name="Stajich J.E."/>
            <person name="Selbmann L."/>
        </authorList>
    </citation>
    <scope>NUCLEOTIDE SEQUENCE [LARGE SCALE GENOMIC DNA]</scope>
    <source>
        <strain evidence="8 9">CCFEE 5887</strain>
    </source>
</reference>
<keyword evidence="3 6" id="KW-0812">Transmembrane</keyword>
<dbReference type="PANTHER" id="PTHR23504">
    <property type="entry name" value="MAJOR FACILITATOR SUPERFAMILY DOMAIN-CONTAINING PROTEIN 10"/>
    <property type="match status" value="1"/>
</dbReference>